<sequence>MAHNSYEEADEQQYLVCGIQDCQKNGQFYCNDCHLPMCEQCKDDHPKSPNNKNHDIVLYRQRKHQLPVEKSIQSIPETSKPVPPVFTAGQFNRDDVAKLLGRLDVTNTEPGKRKIQPLAVVLMKQNTKISSDFKQKSLSLSPSVTMIREYKLPDVSGACHVSVDKSSRLWVNEFGKLVQTDLHGTMLQKIKTNGTDEGYHTVTKDGDMIYADRDKKIIFKITPDTKIQEFIVTGDWRPLSIHSSCINGNILVGMYTNREAKLSRYSKTGKEIQNIQRDNKGQELYSSPHYIAENINGDICTSDNGKDAVVVVKKSGQLRFSYTGQEKWFRPYGICTDVLGHILVCDRVSETVHLLDQDGVFLSVLLSHKQRIMSPRGLCLDNENNLYVGQFFRSTVKVYKYLQ</sequence>
<dbReference type="RefSeq" id="XP_022307505.1">
    <property type="nucleotide sequence ID" value="XM_022451797.1"/>
</dbReference>
<evidence type="ECO:0000313" key="4">
    <source>
        <dbReference type="RefSeq" id="XP_022307505.1"/>
    </source>
</evidence>
<dbReference type="PANTHER" id="PTHR24104:SF54">
    <property type="entry name" value="E3 UBIQUITIN-PROTEIN LIGASE TRIM32-LIKE"/>
    <property type="match status" value="1"/>
</dbReference>
<dbReference type="InterPro" id="IPR011042">
    <property type="entry name" value="6-blade_b-propeller_TolB-like"/>
</dbReference>
<dbReference type="AlphaFoldDB" id="A0A8B8BW43"/>
<evidence type="ECO:0000256" key="1">
    <source>
        <dbReference type="PROSITE-ProRule" id="PRU00024"/>
    </source>
</evidence>
<dbReference type="PANTHER" id="PTHR24104">
    <property type="entry name" value="E3 UBIQUITIN-PROTEIN LIGASE NHLRC1-RELATED"/>
    <property type="match status" value="1"/>
</dbReference>
<dbReference type="InterPro" id="IPR000315">
    <property type="entry name" value="Znf_B-box"/>
</dbReference>
<name>A0A8B8BW43_CRAVI</name>
<proteinExistence type="predicted"/>
<dbReference type="OrthoDB" id="6145340at2759"/>
<dbReference type="Gene3D" id="2.120.10.30">
    <property type="entry name" value="TolB, C-terminal domain"/>
    <property type="match status" value="1"/>
</dbReference>
<keyword evidence="1" id="KW-0479">Metal-binding</keyword>
<dbReference type="SUPFAM" id="SSF101898">
    <property type="entry name" value="NHL repeat"/>
    <property type="match status" value="1"/>
</dbReference>
<dbReference type="InterPro" id="IPR050952">
    <property type="entry name" value="TRIM-NHL_E3_ligases"/>
</dbReference>
<keyword evidence="1" id="KW-0863">Zinc-finger</keyword>
<evidence type="ECO:0000259" key="2">
    <source>
        <dbReference type="PROSITE" id="PS50119"/>
    </source>
</evidence>
<dbReference type="GO" id="GO:0000209">
    <property type="term" value="P:protein polyubiquitination"/>
    <property type="evidence" value="ECO:0007669"/>
    <property type="project" value="TreeGrafter"/>
</dbReference>
<dbReference type="Proteomes" id="UP000694844">
    <property type="component" value="Chromosome 9"/>
</dbReference>
<dbReference type="InterPro" id="IPR015943">
    <property type="entry name" value="WD40/YVTN_repeat-like_dom_sf"/>
</dbReference>
<reference evidence="4" key="1">
    <citation type="submission" date="2025-08" db="UniProtKB">
        <authorList>
            <consortium name="RefSeq"/>
        </authorList>
    </citation>
    <scope>IDENTIFICATION</scope>
    <source>
        <tissue evidence="4">Whole sample</tissue>
    </source>
</reference>
<dbReference type="GO" id="GO:0043161">
    <property type="term" value="P:proteasome-mediated ubiquitin-dependent protein catabolic process"/>
    <property type="evidence" value="ECO:0007669"/>
    <property type="project" value="TreeGrafter"/>
</dbReference>
<dbReference type="PROSITE" id="PS50119">
    <property type="entry name" value="ZF_BBOX"/>
    <property type="match status" value="1"/>
</dbReference>
<dbReference type="GO" id="GO:0008270">
    <property type="term" value="F:zinc ion binding"/>
    <property type="evidence" value="ECO:0007669"/>
    <property type="project" value="UniProtKB-KW"/>
</dbReference>
<dbReference type="KEGG" id="cvn:111113501"/>
<evidence type="ECO:0000313" key="3">
    <source>
        <dbReference type="Proteomes" id="UP000694844"/>
    </source>
</evidence>
<protein>
    <submittedName>
        <fullName evidence="4">Uncharacterized protein LOC111113501</fullName>
    </submittedName>
</protein>
<dbReference type="Gene3D" id="2.130.10.10">
    <property type="entry name" value="YVTN repeat-like/Quinoprotein amine dehydrogenase"/>
    <property type="match status" value="1"/>
</dbReference>
<dbReference type="GeneID" id="111113501"/>
<gene>
    <name evidence="4" type="primary">LOC111113501</name>
</gene>
<keyword evidence="3" id="KW-1185">Reference proteome</keyword>
<organism evidence="3 4">
    <name type="scientific">Crassostrea virginica</name>
    <name type="common">Eastern oyster</name>
    <dbReference type="NCBI Taxonomy" id="6565"/>
    <lineage>
        <taxon>Eukaryota</taxon>
        <taxon>Metazoa</taxon>
        <taxon>Spiralia</taxon>
        <taxon>Lophotrochozoa</taxon>
        <taxon>Mollusca</taxon>
        <taxon>Bivalvia</taxon>
        <taxon>Autobranchia</taxon>
        <taxon>Pteriomorphia</taxon>
        <taxon>Ostreida</taxon>
        <taxon>Ostreoidea</taxon>
        <taxon>Ostreidae</taxon>
        <taxon>Crassostrea</taxon>
    </lineage>
</organism>
<feature type="domain" description="B box-type" evidence="2">
    <location>
        <begin position="12"/>
        <end position="59"/>
    </location>
</feature>
<keyword evidence="1" id="KW-0862">Zinc</keyword>
<dbReference type="GO" id="GO:0061630">
    <property type="term" value="F:ubiquitin protein ligase activity"/>
    <property type="evidence" value="ECO:0007669"/>
    <property type="project" value="TreeGrafter"/>
</dbReference>
<accession>A0A8B8BW43</accession>